<evidence type="ECO:0000313" key="1">
    <source>
        <dbReference type="EMBL" id="HGI31374.1"/>
    </source>
</evidence>
<proteinExistence type="predicted"/>
<reference evidence="1" key="1">
    <citation type="journal article" date="2020" name="mSystems">
        <title>Genome- and Community-Level Interaction Insights into Carbon Utilization and Element Cycling Functions of Hydrothermarchaeota in Hydrothermal Sediment.</title>
        <authorList>
            <person name="Zhou Z."/>
            <person name="Liu Y."/>
            <person name="Xu W."/>
            <person name="Pan J."/>
            <person name="Luo Z.H."/>
            <person name="Li M."/>
        </authorList>
    </citation>
    <scope>NUCLEOTIDE SEQUENCE [LARGE SCALE GENOMIC DNA]</scope>
    <source>
        <strain evidence="1">SpSt-747</strain>
    </source>
</reference>
<name>A0A7V3YHU8_9BACT</name>
<comment type="caution">
    <text evidence="1">The sequence shown here is derived from an EMBL/GenBank/DDBJ whole genome shotgun (WGS) entry which is preliminary data.</text>
</comment>
<protein>
    <submittedName>
        <fullName evidence="1">Uncharacterized protein</fullName>
    </submittedName>
</protein>
<gene>
    <name evidence="1" type="ORF">ENV30_08745</name>
</gene>
<organism evidence="1">
    <name type="scientific">Candidatus Caldatribacterium californiense</name>
    <dbReference type="NCBI Taxonomy" id="1454726"/>
    <lineage>
        <taxon>Bacteria</taxon>
        <taxon>Pseudomonadati</taxon>
        <taxon>Atribacterota</taxon>
        <taxon>Atribacteria</taxon>
        <taxon>Atribacterales</taxon>
        <taxon>Candidatus Caldatribacteriaceae</taxon>
        <taxon>Candidatus Caldatribacterium</taxon>
    </lineage>
</organism>
<dbReference type="EMBL" id="DTFV01000126">
    <property type="protein sequence ID" value="HGI31374.1"/>
    <property type="molecule type" value="Genomic_DNA"/>
</dbReference>
<dbReference type="AlphaFoldDB" id="A0A7V3YHU8"/>
<accession>A0A7V3YHU8</accession>
<sequence length="65" mass="7469">MTPAEIRERGLEALREALGPVGMARFLQQFARGSGDYTRDREEWLGGLTVQEVVKDIKSHRKRVR</sequence>